<evidence type="ECO:0000313" key="1">
    <source>
        <dbReference type="EMBL" id="MBB5363889.1"/>
    </source>
</evidence>
<name>A0A7W8JVH9_9DEIO</name>
<proteinExistence type="predicted"/>
<evidence type="ECO:0000313" key="2">
    <source>
        <dbReference type="Proteomes" id="UP000552709"/>
    </source>
</evidence>
<accession>A0A7W8JVH9</accession>
<dbReference type="Proteomes" id="UP000552709">
    <property type="component" value="Unassembled WGS sequence"/>
</dbReference>
<protein>
    <submittedName>
        <fullName evidence="1">Uncharacterized protein</fullName>
    </submittedName>
</protein>
<dbReference type="EMBL" id="JACHFL010000007">
    <property type="protein sequence ID" value="MBB5363889.1"/>
    <property type="molecule type" value="Genomic_DNA"/>
</dbReference>
<reference evidence="1 2" key="1">
    <citation type="submission" date="2020-08" db="EMBL/GenBank/DDBJ databases">
        <title>Genomic Encyclopedia of Type Strains, Phase IV (KMG-IV): sequencing the most valuable type-strain genomes for metagenomic binning, comparative biology and taxonomic classification.</title>
        <authorList>
            <person name="Goeker M."/>
        </authorList>
    </citation>
    <scope>NUCLEOTIDE SEQUENCE [LARGE SCALE GENOMIC DNA]</scope>
    <source>
        <strain evidence="1 2">DSM 27939</strain>
    </source>
</reference>
<keyword evidence="2" id="KW-1185">Reference proteome</keyword>
<sequence length="63" mass="6736">MSHRTEALNAVLLGAAQGRGSVRMMPELLAVLEERGVISEADVLATNVQTFDADLRGQKVLEG</sequence>
<dbReference type="AlphaFoldDB" id="A0A7W8JVH9"/>
<comment type="caution">
    <text evidence="1">The sequence shown here is derived from an EMBL/GenBank/DDBJ whole genome shotgun (WGS) entry which is preliminary data.</text>
</comment>
<dbReference type="RefSeq" id="WP_184133540.1">
    <property type="nucleotide sequence ID" value="NZ_JACHFL010000007.1"/>
</dbReference>
<gene>
    <name evidence="1" type="ORF">HNQ08_002996</name>
</gene>
<organism evidence="1 2">
    <name type="scientific">Deinococcus humi</name>
    <dbReference type="NCBI Taxonomy" id="662880"/>
    <lineage>
        <taxon>Bacteria</taxon>
        <taxon>Thermotogati</taxon>
        <taxon>Deinococcota</taxon>
        <taxon>Deinococci</taxon>
        <taxon>Deinococcales</taxon>
        <taxon>Deinococcaceae</taxon>
        <taxon>Deinococcus</taxon>
    </lineage>
</organism>